<sequence>MAGPRPKSGLQKEVIALYRRGMRNVMNKAPASQPNFLLHLRHSFRVPELAVRDYSAIEYQIRKFTRTLETLESSNVNRMGVSRDMIEWWDRQVQETLQKGAKP</sequence>
<keyword evidence="2" id="KW-1185">Reference proteome</keyword>
<dbReference type="EMBL" id="JASBWT010000003">
    <property type="protein sequence ID" value="KAJ9106148.1"/>
    <property type="molecule type" value="Genomic_DNA"/>
</dbReference>
<protein>
    <submittedName>
        <fullName evidence="1">Uncharacterized protein</fullName>
    </submittedName>
</protein>
<dbReference type="Proteomes" id="UP001227268">
    <property type="component" value="Unassembled WGS sequence"/>
</dbReference>
<comment type="caution">
    <text evidence="1">The sequence shown here is derived from an EMBL/GenBank/DDBJ whole genome shotgun (WGS) entry which is preliminary data.</text>
</comment>
<proteinExistence type="predicted"/>
<reference evidence="1" key="1">
    <citation type="submission" date="2023-04" db="EMBL/GenBank/DDBJ databases">
        <title>Draft Genome sequencing of Naganishia species isolated from polar environments using Oxford Nanopore Technology.</title>
        <authorList>
            <person name="Leo P."/>
            <person name="Venkateswaran K."/>
        </authorList>
    </citation>
    <scope>NUCLEOTIDE SEQUENCE</scope>
    <source>
        <strain evidence="1">MNA-CCFEE 5423</strain>
    </source>
</reference>
<evidence type="ECO:0000313" key="1">
    <source>
        <dbReference type="EMBL" id="KAJ9106148.1"/>
    </source>
</evidence>
<name>A0ACC2W365_9TREE</name>
<gene>
    <name evidence="1" type="ORF">QFC21_001291</name>
</gene>
<accession>A0ACC2W365</accession>
<evidence type="ECO:0000313" key="2">
    <source>
        <dbReference type="Proteomes" id="UP001227268"/>
    </source>
</evidence>
<organism evidence="1 2">
    <name type="scientific">Naganishia friedmannii</name>
    <dbReference type="NCBI Taxonomy" id="89922"/>
    <lineage>
        <taxon>Eukaryota</taxon>
        <taxon>Fungi</taxon>
        <taxon>Dikarya</taxon>
        <taxon>Basidiomycota</taxon>
        <taxon>Agaricomycotina</taxon>
        <taxon>Tremellomycetes</taxon>
        <taxon>Filobasidiales</taxon>
        <taxon>Filobasidiaceae</taxon>
        <taxon>Naganishia</taxon>
    </lineage>
</organism>